<dbReference type="InterPro" id="IPR014710">
    <property type="entry name" value="RmlC-like_jellyroll"/>
</dbReference>
<dbReference type="SUPFAM" id="SSF46689">
    <property type="entry name" value="Homeodomain-like"/>
    <property type="match status" value="2"/>
</dbReference>
<dbReference type="InterPro" id="IPR003313">
    <property type="entry name" value="AraC-bd"/>
</dbReference>
<evidence type="ECO:0000313" key="5">
    <source>
        <dbReference type="EMBL" id="MFC5648250.1"/>
    </source>
</evidence>
<dbReference type="Gene3D" id="1.10.10.60">
    <property type="entry name" value="Homeodomain-like"/>
    <property type="match status" value="2"/>
</dbReference>
<keyword evidence="1" id="KW-0805">Transcription regulation</keyword>
<dbReference type="InterPro" id="IPR020449">
    <property type="entry name" value="Tscrpt_reg_AraC-type_HTH"/>
</dbReference>
<dbReference type="Pfam" id="PF12833">
    <property type="entry name" value="HTH_18"/>
    <property type="match status" value="1"/>
</dbReference>
<feature type="domain" description="HTH araC/xylS-type" evidence="4">
    <location>
        <begin position="190"/>
        <end position="288"/>
    </location>
</feature>
<keyword evidence="6" id="KW-1185">Reference proteome</keyword>
<dbReference type="RefSeq" id="WP_379186705.1">
    <property type="nucleotide sequence ID" value="NZ_JBHSOW010000015.1"/>
</dbReference>
<dbReference type="Gene3D" id="2.60.120.10">
    <property type="entry name" value="Jelly Rolls"/>
    <property type="match status" value="1"/>
</dbReference>
<evidence type="ECO:0000256" key="1">
    <source>
        <dbReference type="ARBA" id="ARBA00023015"/>
    </source>
</evidence>
<dbReference type="Pfam" id="PF02311">
    <property type="entry name" value="AraC_binding"/>
    <property type="match status" value="1"/>
</dbReference>
<gene>
    <name evidence="5" type="ORF">ACFPYJ_03785</name>
</gene>
<dbReference type="InterPro" id="IPR009057">
    <property type="entry name" value="Homeodomain-like_sf"/>
</dbReference>
<dbReference type="InterPro" id="IPR018062">
    <property type="entry name" value="HTH_AraC-typ_CS"/>
</dbReference>
<evidence type="ECO:0000256" key="2">
    <source>
        <dbReference type="ARBA" id="ARBA00023125"/>
    </source>
</evidence>
<dbReference type="PRINTS" id="PR00032">
    <property type="entry name" value="HTHARAC"/>
</dbReference>
<proteinExistence type="predicted"/>
<dbReference type="SUPFAM" id="SSF51215">
    <property type="entry name" value="Regulatory protein AraC"/>
    <property type="match status" value="1"/>
</dbReference>
<evidence type="ECO:0000256" key="3">
    <source>
        <dbReference type="ARBA" id="ARBA00023163"/>
    </source>
</evidence>
<sequence length="288" mass="33429">MSLRILMHDRSLRIEHITTDRKLNRRGMITHYHQHPVFHLMFITEGQGTFIINDRTTTASPGLLYMISPNERHQFYGDERLGLNNLECTFLVRDEQDEPAAANFLDWVEEKRGLPLPESFRQGPVAVPTHLRPFLLDGFNRLLDPANRYMTAEHLSLMVADLMLRTEETIWQAGREEDVPGIHGGAKEIDLLKHFMKAHIGDSLRLEQLAQLVHWSPNYLCRIFKAHTGKAPLAYLQWLRMTEAEKLLLYTDLPVFAISEMLGYEDASYFARLFRKHHGRAPSAYRII</sequence>
<organism evidence="5 6">
    <name type="scientific">Paenibacillus solisilvae</name>
    <dbReference type="NCBI Taxonomy" id="2486751"/>
    <lineage>
        <taxon>Bacteria</taxon>
        <taxon>Bacillati</taxon>
        <taxon>Bacillota</taxon>
        <taxon>Bacilli</taxon>
        <taxon>Bacillales</taxon>
        <taxon>Paenibacillaceae</taxon>
        <taxon>Paenibacillus</taxon>
    </lineage>
</organism>
<keyword evidence="2" id="KW-0238">DNA-binding</keyword>
<dbReference type="PROSITE" id="PS00041">
    <property type="entry name" value="HTH_ARAC_FAMILY_1"/>
    <property type="match status" value="1"/>
</dbReference>
<keyword evidence="3" id="KW-0804">Transcription</keyword>
<comment type="caution">
    <text evidence="5">The sequence shown here is derived from an EMBL/GenBank/DDBJ whole genome shotgun (WGS) entry which is preliminary data.</text>
</comment>
<evidence type="ECO:0000313" key="6">
    <source>
        <dbReference type="Proteomes" id="UP001596047"/>
    </source>
</evidence>
<dbReference type="PANTHER" id="PTHR43280:SF30">
    <property type="entry name" value="MMSAB OPERON REGULATORY PROTEIN"/>
    <property type="match status" value="1"/>
</dbReference>
<dbReference type="SMART" id="SM00342">
    <property type="entry name" value="HTH_ARAC"/>
    <property type="match status" value="1"/>
</dbReference>
<dbReference type="InterPro" id="IPR018060">
    <property type="entry name" value="HTH_AraC"/>
</dbReference>
<dbReference type="EMBL" id="JBHSOW010000015">
    <property type="protein sequence ID" value="MFC5648250.1"/>
    <property type="molecule type" value="Genomic_DNA"/>
</dbReference>
<accession>A0ABW0VVP5</accession>
<protein>
    <submittedName>
        <fullName evidence="5">AraC family transcriptional regulator</fullName>
    </submittedName>
</protein>
<evidence type="ECO:0000259" key="4">
    <source>
        <dbReference type="PROSITE" id="PS01124"/>
    </source>
</evidence>
<dbReference type="PANTHER" id="PTHR43280">
    <property type="entry name" value="ARAC-FAMILY TRANSCRIPTIONAL REGULATOR"/>
    <property type="match status" value="1"/>
</dbReference>
<dbReference type="Proteomes" id="UP001596047">
    <property type="component" value="Unassembled WGS sequence"/>
</dbReference>
<dbReference type="InterPro" id="IPR037923">
    <property type="entry name" value="HTH-like"/>
</dbReference>
<dbReference type="PROSITE" id="PS01124">
    <property type="entry name" value="HTH_ARAC_FAMILY_2"/>
    <property type="match status" value="1"/>
</dbReference>
<reference evidence="6" key="1">
    <citation type="journal article" date="2019" name="Int. J. Syst. Evol. Microbiol.">
        <title>The Global Catalogue of Microorganisms (GCM) 10K type strain sequencing project: providing services to taxonomists for standard genome sequencing and annotation.</title>
        <authorList>
            <consortium name="The Broad Institute Genomics Platform"/>
            <consortium name="The Broad Institute Genome Sequencing Center for Infectious Disease"/>
            <person name="Wu L."/>
            <person name="Ma J."/>
        </authorList>
    </citation>
    <scope>NUCLEOTIDE SEQUENCE [LARGE SCALE GENOMIC DNA]</scope>
    <source>
        <strain evidence="6">CGMCC 1.3240</strain>
    </source>
</reference>
<name>A0ABW0VVP5_9BACL</name>